<feature type="compositionally biased region" description="Low complexity" evidence="1">
    <location>
        <begin position="550"/>
        <end position="572"/>
    </location>
</feature>
<feature type="region of interest" description="Disordered" evidence="1">
    <location>
        <begin position="699"/>
        <end position="723"/>
    </location>
</feature>
<evidence type="ECO:0000259" key="2">
    <source>
        <dbReference type="PROSITE" id="PS50090"/>
    </source>
</evidence>
<dbReference type="EMBL" id="JAADJG010000029">
    <property type="protein sequence ID" value="KAF4457313.1"/>
    <property type="molecule type" value="Genomic_DNA"/>
</dbReference>
<dbReference type="Proteomes" id="UP000605986">
    <property type="component" value="Unassembled WGS sequence"/>
</dbReference>
<gene>
    <name evidence="3" type="ORF">F53441_735</name>
</gene>
<dbReference type="OrthoDB" id="5398572at2759"/>
<feature type="region of interest" description="Disordered" evidence="1">
    <location>
        <begin position="1"/>
        <end position="111"/>
    </location>
</feature>
<evidence type="ECO:0000256" key="1">
    <source>
        <dbReference type="SAM" id="MobiDB-lite"/>
    </source>
</evidence>
<name>A0A8H4KWZ9_9HYPO</name>
<feature type="compositionally biased region" description="Basic and acidic residues" evidence="1">
    <location>
        <begin position="92"/>
        <end position="111"/>
    </location>
</feature>
<organism evidence="3 4">
    <name type="scientific">Fusarium austroafricanum</name>
    <dbReference type="NCBI Taxonomy" id="2364996"/>
    <lineage>
        <taxon>Eukaryota</taxon>
        <taxon>Fungi</taxon>
        <taxon>Dikarya</taxon>
        <taxon>Ascomycota</taxon>
        <taxon>Pezizomycotina</taxon>
        <taxon>Sordariomycetes</taxon>
        <taxon>Hypocreomycetidae</taxon>
        <taxon>Hypocreales</taxon>
        <taxon>Nectriaceae</taxon>
        <taxon>Fusarium</taxon>
        <taxon>Fusarium concolor species complex</taxon>
    </lineage>
</organism>
<feature type="compositionally biased region" description="Acidic residues" evidence="1">
    <location>
        <begin position="80"/>
        <end position="91"/>
    </location>
</feature>
<dbReference type="AlphaFoldDB" id="A0A8H4KWZ9"/>
<feature type="compositionally biased region" description="Acidic residues" evidence="1">
    <location>
        <begin position="514"/>
        <end position="523"/>
    </location>
</feature>
<feature type="compositionally biased region" description="Basic and acidic residues" evidence="1">
    <location>
        <begin position="524"/>
        <end position="539"/>
    </location>
</feature>
<evidence type="ECO:0000313" key="4">
    <source>
        <dbReference type="Proteomes" id="UP000605986"/>
    </source>
</evidence>
<feature type="domain" description="Myb-like" evidence="2">
    <location>
        <begin position="611"/>
        <end position="665"/>
    </location>
</feature>
<feature type="region of interest" description="Disordered" evidence="1">
    <location>
        <begin position="397"/>
        <end position="426"/>
    </location>
</feature>
<dbReference type="InterPro" id="IPR001005">
    <property type="entry name" value="SANT/Myb"/>
</dbReference>
<comment type="caution">
    <text evidence="3">The sequence shown here is derived from an EMBL/GenBank/DDBJ whole genome shotgun (WGS) entry which is preliminary data.</text>
</comment>
<protein>
    <recommendedName>
        <fullName evidence="2">Myb-like domain-containing protein</fullName>
    </recommendedName>
</protein>
<feature type="compositionally biased region" description="Basic and acidic residues" evidence="1">
    <location>
        <begin position="468"/>
        <end position="479"/>
    </location>
</feature>
<proteinExistence type="predicted"/>
<reference evidence="3" key="1">
    <citation type="submission" date="2020-01" db="EMBL/GenBank/DDBJ databases">
        <title>Identification and distribution of gene clusters putatively required for synthesis of sphingolipid metabolism inhibitors in phylogenetically diverse species of the filamentous fungus Fusarium.</title>
        <authorList>
            <person name="Kim H.-S."/>
            <person name="Busman M."/>
            <person name="Brown D.W."/>
            <person name="Divon H."/>
            <person name="Uhlig S."/>
            <person name="Proctor R.H."/>
        </authorList>
    </citation>
    <scope>NUCLEOTIDE SEQUENCE</scope>
    <source>
        <strain evidence="3">NRRL 53441</strain>
    </source>
</reference>
<evidence type="ECO:0000313" key="3">
    <source>
        <dbReference type="EMBL" id="KAF4457313.1"/>
    </source>
</evidence>
<dbReference type="PROSITE" id="PS50090">
    <property type="entry name" value="MYB_LIKE"/>
    <property type="match status" value="1"/>
</dbReference>
<sequence length="723" mass="82132">MNARGVSGRTESAPTQPLPQRVTRSTRRNDVQRASTPRATRISQPIRESQKERGVLLGDPPPRRGAPPRERSYSIPTERPDDETEYSEEDESVQHDEVNDHSEEAEGHEDEAQVHLVITPAQQRILELSVPDLARAADSLFKCFQQKQAYEDVFDGVLGIRRRAFYNIRAEYQLLDENDDATFIDFAHFLNENFTPDRNTMVTQIARINVVTAFDRIWGIEDQEASYIFPFLESLNRALPAFFTPADNMFQSPQSTLHLRTWLFVEALGQNKDNKEETDFRDVLVRFFCKDPEEWEYSNELEHGGKRGRPSHFQLFAGGYFKDLGGINLDDHDADDLCSSRIAQIKKIIDDNPEDGGITQLRKEFPLHNLVQDLQDCFTGLYKVLAYAYEESVRAGTELPQHDQQETTNSQSNDFMSESQSIVRVGSQEAEPSLFVNEKSLQALRGDSRAPSTVPPSYQQLAELRPAAPRDYRQDKNSDLLRGSPFPPASSYRLVVNGESDRGQGQKRPRPATEEDDGDDPFETDTRRVNPMKRDELKRQMPPPPRPEPVVRSLPRNVPESSFPSSVQESSQDMGLRAASLAPSSSVPFNAIAQAASQRKKEVRMAEAERQGPRQRVFWSEHDSQVLLNLIQEYGVRWSTIETMGERFEYPRNQQAYRDRARNLKTEMLIADIPLPPNFDDVALGSKEVAKIKGVGKNPYRKEADVDGNGKPINTEFAESTPF</sequence>
<keyword evidence="4" id="KW-1185">Reference proteome</keyword>
<feature type="region of interest" description="Disordered" evidence="1">
    <location>
        <begin position="445"/>
        <end position="575"/>
    </location>
</feature>
<feature type="compositionally biased region" description="Polar residues" evidence="1">
    <location>
        <begin position="406"/>
        <end position="422"/>
    </location>
</feature>
<accession>A0A8H4KWZ9</accession>
<feature type="compositionally biased region" description="Polar residues" evidence="1">
    <location>
        <begin position="32"/>
        <end position="47"/>
    </location>
</feature>
<dbReference type="Gene3D" id="1.10.10.60">
    <property type="entry name" value="Homeodomain-like"/>
    <property type="match status" value="1"/>
</dbReference>